<evidence type="ECO:0000313" key="3">
    <source>
        <dbReference type="Proteomes" id="UP001066276"/>
    </source>
</evidence>
<proteinExistence type="predicted"/>
<reference evidence="2" key="1">
    <citation type="journal article" date="2022" name="bioRxiv">
        <title>Sequencing and chromosome-scale assembly of the giantPleurodeles waltlgenome.</title>
        <authorList>
            <person name="Brown T."/>
            <person name="Elewa A."/>
            <person name="Iarovenko S."/>
            <person name="Subramanian E."/>
            <person name="Araus A.J."/>
            <person name="Petzold A."/>
            <person name="Susuki M."/>
            <person name="Suzuki K.-i.T."/>
            <person name="Hayashi T."/>
            <person name="Toyoda A."/>
            <person name="Oliveira C."/>
            <person name="Osipova E."/>
            <person name="Leigh N.D."/>
            <person name="Simon A."/>
            <person name="Yun M.H."/>
        </authorList>
    </citation>
    <scope>NUCLEOTIDE SEQUENCE</scope>
    <source>
        <strain evidence="2">20211129_DDA</strain>
        <tissue evidence="2">Liver</tissue>
    </source>
</reference>
<feature type="region of interest" description="Disordered" evidence="1">
    <location>
        <begin position="17"/>
        <end position="42"/>
    </location>
</feature>
<sequence>MPDAVCLMSQDCATLHREQGSRSAPRPPATASHRSLSGGCPPSRTRMIVLRVHRITPGAGGQIGGPVREPHQVTAPSWEAPPIKDPQDRASSIEDSLLPAGLCRGPGSRGADRRPSLVYQRSKLPQTTASCWGPSSCPQDLRHEII</sequence>
<accession>A0AAV7UMP4</accession>
<gene>
    <name evidence="2" type="ORF">NDU88_007003</name>
</gene>
<organism evidence="2 3">
    <name type="scientific">Pleurodeles waltl</name>
    <name type="common">Iberian ribbed newt</name>
    <dbReference type="NCBI Taxonomy" id="8319"/>
    <lineage>
        <taxon>Eukaryota</taxon>
        <taxon>Metazoa</taxon>
        <taxon>Chordata</taxon>
        <taxon>Craniata</taxon>
        <taxon>Vertebrata</taxon>
        <taxon>Euteleostomi</taxon>
        <taxon>Amphibia</taxon>
        <taxon>Batrachia</taxon>
        <taxon>Caudata</taxon>
        <taxon>Salamandroidea</taxon>
        <taxon>Salamandridae</taxon>
        <taxon>Pleurodelinae</taxon>
        <taxon>Pleurodeles</taxon>
    </lineage>
</organism>
<dbReference type="EMBL" id="JANPWB010000005">
    <property type="protein sequence ID" value="KAJ1190265.1"/>
    <property type="molecule type" value="Genomic_DNA"/>
</dbReference>
<evidence type="ECO:0000256" key="1">
    <source>
        <dbReference type="SAM" id="MobiDB-lite"/>
    </source>
</evidence>
<keyword evidence="3" id="KW-1185">Reference proteome</keyword>
<evidence type="ECO:0000313" key="2">
    <source>
        <dbReference type="EMBL" id="KAJ1190265.1"/>
    </source>
</evidence>
<comment type="caution">
    <text evidence="2">The sequence shown here is derived from an EMBL/GenBank/DDBJ whole genome shotgun (WGS) entry which is preliminary data.</text>
</comment>
<dbReference type="AlphaFoldDB" id="A0AAV7UMP4"/>
<name>A0AAV7UMP4_PLEWA</name>
<protein>
    <submittedName>
        <fullName evidence="2">Uncharacterized protein</fullName>
    </submittedName>
</protein>
<feature type="region of interest" description="Disordered" evidence="1">
    <location>
        <begin position="57"/>
        <end position="90"/>
    </location>
</feature>
<dbReference type="Proteomes" id="UP001066276">
    <property type="component" value="Chromosome 3_1"/>
</dbReference>